<dbReference type="HAMAP" id="MF_01405">
    <property type="entry name" value="Non_canon_purine_NTPase"/>
    <property type="match status" value="1"/>
</dbReference>
<dbReference type="GO" id="GO:0017111">
    <property type="term" value="F:ribonucleoside triphosphate phosphatase activity"/>
    <property type="evidence" value="ECO:0007669"/>
    <property type="project" value="InterPro"/>
</dbReference>
<evidence type="ECO:0000256" key="2">
    <source>
        <dbReference type="ARBA" id="ARBA00011738"/>
    </source>
</evidence>
<comment type="catalytic activity">
    <reaction evidence="10">
        <text>ITP + H2O = IMP + diphosphate + H(+)</text>
        <dbReference type="Rhea" id="RHEA:29399"/>
        <dbReference type="ChEBI" id="CHEBI:15377"/>
        <dbReference type="ChEBI" id="CHEBI:15378"/>
        <dbReference type="ChEBI" id="CHEBI:33019"/>
        <dbReference type="ChEBI" id="CHEBI:58053"/>
        <dbReference type="ChEBI" id="CHEBI:61402"/>
        <dbReference type="EC" id="3.6.1.66"/>
    </reaction>
</comment>
<comment type="catalytic activity">
    <reaction evidence="8 10">
        <text>dITP + H2O = dIMP + diphosphate + H(+)</text>
        <dbReference type="Rhea" id="RHEA:28342"/>
        <dbReference type="ChEBI" id="CHEBI:15377"/>
        <dbReference type="ChEBI" id="CHEBI:15378"/>
        <dbReference type="ChEBI" id="CHEBI:33019"/>
        <dbReference type="ChEBI" id="CHEBI:61194"/>
        <dbReference type="ChEBI" id="CHEBI:61382"/>
        <dbReference type="EC" id="3.6.1.66"/>
    </reaction>
</comment>
<dbReference type="GO" id="GO:0009117">
    <property type="term" value="P:nucleotide metabolic process"/>
    <property type="evidence" value="ECO:0007669"/>
    <property type="project" value="UniProtKB-KW"/>
</dbReference>
<evidence type="ECO:0000256" key="4">
    <source>
        <dbReference type="ARBA" id="ARBA00022741"/>
    </source>
</evidence>
<feature type="binding site" evidence="10">
    <location>
        <begin position="142"/>
        <end position="145"/>
    </location>
    <ligand>
        <name>substrate</name>
    </ligand>
</feature>
<dbReference type="HOGENOM" id="CLU_082080_1_0_2"/>
<dbReference type="InterPro" id="IPR029001">
    <property type="entry name" value="ITPase-like_fam"/>
</dbReference>
<name>A0A0E3KR21_METTE</name>
<dbReference type="NCBIfam" id="NF011396">
    <property type="entry name" value="PRK14821.1"/>
    <property type="match status" value="1"/>
</dbReference>
<evidence type="ECO:0000256" key="10">
    <source>
        <dbReference type="HAMAP-Rule" id="MF_01405"/>
    </source>
</evidence>
<dbReference type="AlphaFoldDB" id="A0A0E3KR21"/>
<evidence type="ECO:0000256" key="9">
    <source>
        <dbReference type="ARBA" id="ARBA00052017"/>
    </source>
</evidence>
<dbReference type="Proteomes" id="UP000056925">
    <property type="component" value="Chromosome"/>
</dbReference>
<dbReference type="GO" id="GO:0035870">
    <property type="term" value="F:dITP diphosphatase activity"/>
    <property type="evidence" value="ECO:0007669"/>
    <property type="project" value="UniProtKB-UniRule"/>
</dbReference>
<dbReference type="GeneID" id="41602177"/>
<comment type="catalytic activity">
    <reaction evidence="9 10">
        <text>XTP + H2O = XMP + diphosphate + H(+)</text>
        <dbReference type="Rhea" id="RHEA:28610"/>
        <dbReference type="ChEBI" id="CHEBI:15377"/>
        <dbReference type="ChEBI" id="CHEBI:15378"/>
        <dbReference type="ChEBI" id="CHEBI:33019"/>
        <dbReference type="ChEBI" id="CHEBI:57464"/>
        <dbReference type="ChEBI" id="CHEBI:61314"/>
        <dbReference type="EC" id="3.6.1.66"/>
    </reaction>
</comment>
<keyword evidence="6 10" id="KW-0460">Magnesium</keyword>
<keyword evidence="5 10" id="KW-0378">Hydrolase</keyword>
<keyword evidence="7 10" id="KW-0546">Nucleotide metabolism</keyword>
<feature type="active site" description="Proton acceptor" evidence="10">
    <location>
        <position position="66"/>
    </location>
</feature>
<feature type="binding site" evidence="10">
    <location>
        <position position="37"/>
    </location>
    <ligand>
        <name>Mg(2+)</name>
        <dbReference type="ChEBI" id="CHEBI:18420"/>
    </ligand>
</feature>
<organism evidence="12 13">
    <name type="scientific">Methanosarcina thermophila CHTI-55</name>
    <dbReference type="NCBI Taxonomy" id="1434121"/>
    <lineage>
        <taxon>Archaea</taxon>
        <taxon>Methanobacteriati</taxon>
        <taxon>Methanobacteriota</taxon>
        <taxon>Stenosarchaea group</taxon>
        <taxon>Methanomicrobia</taxon>
        <taxon>Methanosarcinales</taxon>
        <taxon>Methanosarcinaceae</taxon>
        <taxon>Methanosarcina</taxon>
    </lineage>
</organism>
<dbReference type="GO" id="GO:0000166">
    <property type="term" value="F:nucleotide binding"/>
    <property type="evidence" value="ECO:0007669"/>
    <property type="project" value="UniProtKB-KW"/>
</dbReference>
<evidence type="ECO:0000256" key="1">
    <source>
        <dbReference type="ARBA" id="ARBA00008023"/>
    </source>
</evidence>
<dbReference type="GO" id="GO:0036222">
    <property type="term" value="F:XTP diphosphatase activity"/>
    <property type="evidence" value="ECO:0007669"/>
    <property type="project" value="UniProtKB-UniRule"/>
</dbReference>
<proteinExistence type="inferred from homology"/>
<dbReference type="GO" id="GO:0036220">
    <property type="term" value="F:ITP diphosphatase activity"/>
    <property type="evidence" value="ECO:0007669"/>
    <property type="project" value="UniProtKB-UniRule"/>
</dbReference>
<evidence type="ECO:0000256" key="11">
    <source>
        <dbReference type="RuleBase" id="RU003781"/>
    </source>
</evidence>
<protein>
    <recommendedName>
        <fullName evidence="10">dITP/XTP pyrophosphatase</fullName>
        <ecNumber evidence="10">3.6.1.66</ecNumber>
    </recommendedName>
    <alternativeName>
        <fullName evidence="10">Non-canonical purine NTP pyrophosphatase</fullName>
    </alternativeName>
    <alternativeName>
        <fullName evidence="10">Non-standard purine NTP pyrophosphatase</fullName>
    </alternativeName>
    <alternativeName>
        <fullName evidence="10">Nucleoside-triphosphate diphosphatase</fullName>
    </alternativeName>
    <alternativeName>
        <fullName evidence="10">Nucleoside-triphosphate pyrophosphatase</fullName>
        <shortName evidence="10">NTPase</shortName>
    </alternativeName>
</protein>
<dbReference type="GO" id="GO:0046872">
    <property type="term" value="F:metal ion binding"/>
    <property type="evidence" value="ECO:0007669"/>
    <property type="project" value="UniProtKB-KW"/>
</dbReference>
<dbReference type="PANTHER" id="PTHR11067">
    <property type="entry name" value="INOSINE TRIPHOSPHATE PYROPHOSPHATASE/HAM1 PROTEIN"/>
    <property type="match status" value="1"/>
</dbReference>
<comment type="function">
    <text evidence="10">Pyrophosphatase that catalyzes the hydrolysis of nucleoside triphosphates to their monophosphate derivatives, with a high preference for the non-canonical purine nucleotides XTP (xanthosine triphosphate), dITP (deoxyinosine triphosphate) and ITP. Seems to function as a house-cleaning enzyme that removes non-canonical purine nucleotides from the nucleotide pool, thus preventing their incorporation into DNA/RNA and avoiding chromosomal lesions.</text>
</comment>
<keyword evidence="3 10" id="KW-0479">Metal-binding</keyword>
<dbReference type="NCBIfam" id="TIGR00042">
    <property type="entry name" value="RdgB/HAM1 family non-canonical purine NTP pyrophosphatase"/>
    <property type="match status" value="1"/>
</dbReference>
<feature type="binding site" evidence="10">
    <location>
        <begin position="8"/>
        <end position="13"/>
    </location>
    <ligand>
        <name>substrate</name>
    </ligand>
</feature>
<dbReference type="PANTHER" id="PTHR11067:SF9">
    <property type="entry name" value="INOSINE TRIPHOSPHATE PYROPHOSPHATASE"/>
    <property type="match status" value="1"/>
</dbReference>
<feature type="binding site" evidence="10">
    <location>
        <position position="67"/>
    </location>
    <ligand>
        <name>substrate</name>
    </ligand>
</feature>
<comment type="similarity">
    <text evidence="1 10 11">Belongs to the HAM1 NTPase family.</text>
</comment>
<reference evidence="12 13" key="1">
    <citation type="submission" date="2014-07" db="EMBL/GenBank/DDBJ databases">
        <title>Methanogenic archaea and the global carbon cycle.</title>
        <authorList>
            <person name="Henriksen J.R."/>
            <person name="Luke J."/>
            <person name="Reinhart S."/>
            <person name="Benedict M.N."/>
            <person name="Youngblut N.D."/>
            <person name="Metcalf M.E."/>
            <person name="Whitaker R.J."/>
            <person name="Metcalf W.W."/>
        </authorList>
    </citation>
    <scope>NUCLEOTIDE SEQUENCE [LARGE SCALE GENOMIC DNA]</scope>
    <source>
        <strain evidence="12 13">CHTI-55</strain>
    </source>
</reference>
<evidence type="ECO:0000256" key="6">
    <source>
        <dbReference type="ARBA" id="ARBA00022842"/>
    </source>
</evidence>
<keyword evidence="4 10" id="KW-0547">Nucleotide-binding</keyword>
<evidence type="ECO:0000313" key="13">
    <source>
        <dbReference type="Proteomes" id="UP000056925"/>
    </source>
</evidence>
<dbReference type="InterPro" id="IPR020922">
    <property type="entry name" value="dITP/XTP_pyrophosphatase"/>
</dbReference>
<dbReference type="GO" id="GO:0009146">
    <property type="term" value="P:purine nucleoside triphosphate catabolic process"/>
    <property type="evidence" value="ECO:0007669"/>
    <property type="project" value="UniProtKB-UniRule"/>
</dbReference>
<evidence type="ECO:0000256" key="7">
    <source>
        <dbReference type="ARBA" id="ARBA00023080"/>
    </source>
</evidence>
<feature type="binding site" evidence="10">
    <location>
        <position position="163"/>
    </location>
    <ligand>
        <name>substrate</name>
    </ligand>
</feature>
<dbReference type="PATRIC" id="fig|1434121.4.peg.1103"/>
<dbReference type="EMBL" id="CP009502">
    <property type="protein sequence ID" value="AKB15187.1"/>
    <property type="molecule type" value="Genomic_DNA"/>
</dbReference>
<dbReference type="RefSeq" id="WP_048168115.1">
    <property type="nucleotide sequence ID" value="NZ_CP009502.1"/>
</dbReference>
<dbReference type="SUPFAM" id="SSF52972">
    <property type="entry name" value="ITPase-like"/>
    <property type="match status" value="1"/>
</dbReference>
<evidence type="ECO:0000256" key="8">
    <source>
        <dbReference type="ARBA" id="ARBA00051875"/>
    </source>
</evidence>
<accession>A0A0E3KR21</accession>
<comment type="cofactor">
    <cofactor evidence="10">
        <name>Mg(2+)</name>
        <dbReference type="ChEBI" id="CHEBI:18420"/>
    </cofactor>
    <text evidence="10">Binds 1 Mg(2+) ion per subunit.</text>
</comment>
<dbReference type="Gene3D" id="3.90.950.10">
    <property type="match status" value="1"/>
</dbReference>
<evidence type="ECO:0000256" key="3">
    <source>
        <dbReference type="ARBA" id="ARBA00022723"/>
    </source>
</evidence>
<sequence>MHKVVFVTGNEGKFAEVRDILKPFGIEVIQDKNGYPELQEDELEPIAAYGAQYAANKLKMPAMVDDSGIFIKALNGFPGPYSRFVEDKLGNSKVLKLMEGETDRTAYFKTVIGYCEPGKEPLVFPGVVEGKIAYEERGTGGFGYDPIFEYQGVTFGELGDAEKNKVSHRRRAIDSFLEWFKDKLENPESKN</sequence>
<dbReference type="FunFam" id="3.90.950.10:FF:000001">
    <property type="entry name" value="dITP/XTP pyrophosphatase"/>
    <property type="match status" value="1"/>
</dbReference>
<comment type="subunit">
    <text evidence="2 10">Homodimer.</text>
</comment>
<dbReference type="Pfam" id="PF01725">
    <property type="entry name" value="Ham1p_like"/>
    <property type="match status" value="1"/>
</dbReference>
<dbReference type="KEGG" id="mthe:MSTHC_0869"/>
<feature type="binding site" evidence="10">
    <location>
        <position position="66"/>
    </location>
    <ligand>
        <name>Mg(2+)</name>
        <dbReference type="ChEBI" id="CHEBI:18420"/>
    </ligand>
</feature>
<evidence type="ECO:0000256" key="5">
    <source>
        <dbReference type="ARBA" id="ARBA00022801"/>
    </source>
</evidence>
<feature type="binding site" evidence="10">
    <location>
        <begin position="168"/>
        <end position="169"/>
    </location>
    <ligand>
        <name>substrate</name>
    </ligand>
</feature>
<dbReference type="EC" id="3.6.1.66" evidence="10"/>
<dbReference type="GO" id="GO:0005737">
    <property type="term" value="C:cytoplasm"/>
    <property type="evidence" value="ECO:0007669"/>
    <property type="project" value="TreeGrafter"/>
</dbReference>
<dbReference type="CDD" id="cd00515">
    <property type="entry name" value="HAM1"/>
    <property type="match status" value="1"/>
</dbReference>
<dbReference type="InterPro" id="IPR002637">
    <property type="entry name" value="RdgB/HAM1"/>
</dbReference>
<gene>
    <name evidence="12" type="ORF">MSTHC_0869</name>
</gene>
<evidence type="ECO:0000313" key="12">
    <source>
        <dbReference type="EMBL" id="AKB15187.1"/>
    </source>
</evidence>